<sequence>MRLAMIPMRIIKDWLDDATNGVNAELAAMTADDLDTNDTVPPDVATIIDESRDGNAALKLVPQDMTLPALLIFQSEAVVIPIGLGQGKIKATMGPIAIAYAIRSSDPAAGKEDAFYTMDAVYRSINKLFVGNDATRTRAGIQLVNLRNIDLAPMDEQIGDATLTLALIIRFQVHDTRPT</sequence>
<evidence type="ECO:0000313" key="1">
    <source>
        <dbReference type="EMBL" id="KKK63124.1"/>
    </source>
</evidence>
<organism evidence="1">
    <name type="scientific">marine sediment metagenome</name>
    <dbReference type="NCBI Taxonomy" id="412755"/>
    <lineage>
        <taxon>unclassified sequences</taxon>
        <taxon>metagenomes</taxon>
        <taxon>ecological metagenomes</taxon>
    </lineage>
</organism>
<dbReference type="AlphaFoldDB" id="A0A0F8Z9K4"/>
<accession>A0A0F8Z9K4</accession>
<proteinExistence type="predicted"/>
<gene>
    <name evidence="1" type="ORF">LCGC14_2997480</name>
</gene>
<dbReference type="EMBL" id="LAZR01061665">
    <property type="protein sequence ID" value="KKK63124.1"/>
    <property type="molecule type" value="Genomic_DNA"/>
</dbReference>
<reference evidence="1" key="1">
    <citation type="journal article" date="2015" name="Nature">
        <title>Complex archaea that bridge the gap between prokaryotes and eukaryotes.</title>
        <authorList>
            <person name="Spang A."/>
            <person name="Saw J.H."/>
            <person name="Jorgensen S.L."/>
            <person name="Zaremba-Niedzwiedzka K."/>
            <person name="Martijn J."/>
            <person name="Lind A.E."/>
            <person name="van Eijk R."/>
            <person name="Schleper C."/>
            <person name="Guy L."/>
            <person name="Ettema T.J."/>
        </authorList>
    </citation>
    <scope>NUCLEOTIDE SEQUENCE</scope>
</reference>
<comment type="caution">
    <text evidence="1">The sequence shown here is derived from an EMBL/GenBank/DDBJ whole genome shotgun (WGS) entry which is preliminary data.</text>
</comment>
<name>A0A0F8Z9K4_9ZZZZ</name>
<protein>
    <submittedName>
        <fullName evidence="1">Uncharacterized protein</fullName>
    </submittedName>
</protein>